<dbReference type="RefSeq" id="WP_149188667.1">
    <property type="nucleotide sequence ID" value="NZ_VTOZ01000006.1"/>
</dbReference>
<name>A0A5D6WR86_9FIRM</name>
<keyword evidence="2" id="KW-0808">Transferase</keyword>
<dbReference type="Pfam" id="PF00534">
    <property type="entry name" value="Glycos_transf_1"/>
    <property type="match status" value="1"/>
</dbReference>
<gene>
    <name evidence="2" type="ORF">FZ041_04400</name>
</gene>
<sequence>MMEKYIKCLILANASGYGGAERSLELLVSEWDKYMEICIAVENEQQYKSLSSIIKNGKVVRLKGGKKYLNILMDILHISKCIKAFKPDYYISNTNKGALYLSILRMIYRIPVENIMVFLRDFQWKYRRIIFSLLKNATIAVPNIATLEYGENFRLDTDDYRIFVTGNPAQIMEEKCCHSSVHSQVPYAALLANVTKWKGIIYAIKAYHKSKLYLEGMNLQIYGKIVDDNYYHECIEYIHKHGLDDYVRFAGFCDDTASVYKNSLMVLNTSLSSYGGPETFGRTIIEAWSHRKPVIVFSTGAPKYIVDDGVDGFQIPEGDVEALADKMQQLFRDNDLAERMGEVGYQKVQREYDSKIVAKRIMDYIERK</sequence>
<evidence type="ECO:0000313" key="3">
    <source>
        <dbReference type="Proteomes" id="UP000322783"/>
    </source>
</evidence>
<dbReference type="InterPro" id="IPR001296">
    <property type="entry name" value="Glyco_trans_1"/>
</dbReference>
<dbReference type="PANTHER" id="PTHR12526">
    <property type="entry name" value="GLYCOSYLTRANSFERASE"/>
    <property type="match status" value="1"/>
</dbReference>
<dbReference type="GO" id="GO:0016757">
    <property type="term" value="F:glycosyltransferase activity"/>
    <property type="evidence" value="ECO:0007669"/>
    <property type="project" value="InterPro"/>
</dbReference>
<dbReference type="Gene3D" id="3.40.50.2000">
    <property type="entry name" value="Glycogen Phosphorylase B"/>
    <property type="match status" value="2"/>
</dbReference>
<accession>A0A5D6WR86</accession>
<dbReference type="EMBL" id="VTOZ01000006">
    <property type="protein sequence ID" value="TYZ29832.1"/>
    <property type="molecule type" value="Genomic_DNA"/>
</dbReference>
<proteinExistence type="predicted"/>
<dbReference type="AlphaFoldDB" id="A0A5D6WR86"/>
<evidence type="ECO:0000313" key="2">
    <source>
        <dbReference type="EMBL" id="TYZ29832.1"/>
    </source>
</evidence>
<keyword evidence="3" id="KW-1185">Reference proteome</keyword>
<dbReference type="CDD" id="cd03801">
    <property type="entry name" value="GT4_PimA-like"/>
    <property type="match status" value="1"/>
</dbReference>
<dbReference type="Proteomes" id="UP000322783">
    <property type="component" value="Unassembled WGS sequence"/>
</dbReference>
<comment type="caution">
    <text evidence="2">The sequence shown here is derived from an EMBL/GenBank/DDBJ whole genome shotgun (WGS) entry which is preliminary data.</text>
</comment>
<dbReference type="SUPFAM" id="SSF53756">
    <property type="entry name" value="UDP-Glycosyltransferase/glycogen phosphorylase"/>
    <property type="match status" value="1"/>
</dbReference>
<feature type="domain" description="Glycosyl transferase family 1" evidence="1">
    <location>
        <begin position="187"/>
        <end position="346"/>
    </location>
</feature>
<reference evidence="2 3" key="1">
    <citation type="submission" date="2019-08" db="EMBL/GenBank/DDBJ databases">
        <title>Selenomonas sp. mPRGC5 and Selenomonas sp. mPRGC8 isolated from ruminal fluid of dairy goat (Capra hircus).</title>
        <authorList>
            <person name="Poothong S."/>
            <person name="Nuengjamnong C."/>
            <person name="Tanasupawat S."/>
        </authorList>
    </citation>
    <scope>NUCLEOTIDE SEQUENCE [LARGE SCALE GENOMIC DNA]</scope>
    <source>
        <strain evidence="3">mPRGC8</strain>
    </source>
</reference>
<protein>
    <submittedName>
        <fullName evidence="2">Glycosyltransferase family 4 protein</fullName>
    </submittedName>
</protein>
<organism evidence="2 3">
    <name type="scientific">Selenomonas caprae</name>
    <dbReference type="NCBI Taxonomy" id="2606905"/>
    <lineage>
        <taxon>Bacteria</taxon>
        <taxon>Bacillati</taxon>
        <taxon>Bacillota</taxon>
        <taxon>Negativicutes</taxon>
        <taxon>Selenomonadales</taxon>
        <taxon>Selenomonadaceae</taxon>
        <taxon>Selenomonas</taxon>
    </lineage>
</organism>
<evidence type="ECO:0000259" key="1">
    <source>
        <dbReference type="Pfam" id="PF00534"/>
    </source>
</evidence>